<gene>
    <name evidence="9" type="ORF">ODALV1_LOCUS27704</name>
</gene>
<keyword evidence="3" id="KW-0349">Heme</keyword>
<dbReference type="InterPro" id="IPR050196">
    <property type="entry name" value="Cytochrome_P450_Monoox"/>
</dbReference>
<keyword evidence="4" id="KW-0479">Metal-binding</keyword>
<keyword evidence="8" id="KW-1133">Transmembrane helix</keyword>
<evidence type="ECO:0008006" key="11">
    <source>
        <dbReference type="Google" id="ProtNLM"/>
    </source>
</evidence>
<evidence type="ECO:0000256" key="4">
    <source>
        <dbReference type="ARBA" id="ARBA00022723"/>
    </source>
</evidence>
<comment type="similarity">
    <text evidence="2">Belongs to the cytochrome P450 family.</text>
</comment>
<comment type="cofactor">
    <cofactor evidence="1">
        <name>heme</name>
        <dbReference type="ChEBI" id="CHEBI:30413"/>
    </cofactor>
</comment>
<protein>
    <recommendedName>
        <fullName evidence="11">Cytochrome P450 4aa1</fullName>
    </recommendedName>
</protein>
<keyword evidence="10" id="KW-1185">Reference proteome</keyword>
<keyword evidence="8" id="KW-0812">Transmembrane</keyword>
<dbReference type="InterPro" id="IPR036396">
    <property type="entry name" value="Cyt_P450_sf"/>
</dbReference>
<evidence type="ECO:0000256" key="5">
    <source>
        <dbReference type="ARBA" id="ARBA00023002"/>
    </source>
</evidence>
<dbReference type="InterPro" id="IPR001128">
    <property type="entry name" value="Cyt_P450"/>
</dbReference>
<reference evidence="9 10" key="1">
    <citation type="submission" date="2024-08" db="EMBL/GenBank/DDBJ databases">
        <authorList>
            <person name="Cucini C."/>
            <person name="Frati F."/>
        </authorList>
    </citation>
    <scope>NUCLEOTIDE SEQUENCE [LARGE SCALE GENOMIC DNA]</scope>
</reference>
<dbReference type="Pfam" id="PF00067">
    <property type="entry name" value="p450"/>
    <property type="match status" value="1"/>
</dbReference>
<dbReference type="EMBL" id="CAXLJM020000124">
    <property type="protein sequence ID" value="CAL8139146.1"/>
    <property type="molecule type" value="Genomic_DNA"/>
</dbReference>
<evidence type="ECO:0000256" key="7">
    <source>
        <dbReference type="ARBA" id="ARBA00023033"/>
    </source>
</evidence>
<keyword evidence="5" id="KW-0560">Oxidoreductase</keyword>
<dbReference type="Gene3D" id="1.10.630.10">
    <property type="entry name" value="Cytochrome P450"/>
    <property type="match status" value="1"/>
</dbReference>
<sequence length="529" mass="60638">MGMGTYSSVVDVAVPAPHSINIQNGLIACFTTALFVYYCNFVRKSKRNKQLDDKTRRRKIPGPGQHFLGAVANILALRDETKALKVIENWCERYGPVFQLNFGPYNVTALNCPEYVQKLLGSKDTNHLSKGFIYKPFHAFWYDGILTSAGEKWKSRRRILEKHMFSFKTLVSYMDIFNEQGDTLVQAIEERLKDEKEVGLCPLLLDSSLNSIINAIFGKRLPDLESSSNAKFSFMEGMCRAKELMAKRIMTPYLLNDLIYKLHPFSKVQKFLNKLARKHVITGILDESVEPLMNHDEQRRHNILKRELAAAGVSLEGIYEETMTLLGAGFDTTAHSIDFLLFFLALHPHHQKICRDEVDVIFEDVDLCTSGALQFQALSKLKHLEMCVYETLRLLPAVFLIMRKIDAPLQLEEDLEIPAGSEVAVFVPGLHKNPKYFPDPDKFIPERFSPEQSNNRHPYVYIPFAAGPRKCVGYKFAMMEMLSLTAKLLRSFEWETTDRFEDVVFLPHITYTPKTPINFLFKKRSVTNN</sequence>
<dbReference type="PRINTS" id="PR00385">
    <property type="entry name" value="P450"/>
</dbReference>
<keyword evidence="7" id="KW-0503">Monooxygenase</keyword>
<organism evidence="9 10">
    <name type="scientific">Orchesella dallaii</name>
    <dbReference type="NCBI Taxonomy" id="48710"/>
    <lineage>
        <taxon>Eukaryota</taxon>
        <taxon>Metazoa</taxon>
        <taxon>Ecdysozoa</taxon>
        <taxon>Arthropoda</taxon>
        <taxon>Hexapoda</taxon>
        <taxon>Collembola</taxon>
        <taxon>Entomobryomorpha</taxon>
        <taxon>Entomobryoidea</taxon>
        <taxon>Orchesellidae</taxon>
        <taxon>Orchesellinae</taxon>
        <taxon>Orchesella</taxon>
    </lineage>
</organism>
<evidence type="ECO:0000256" key="3">
    <source>
        <dbReference type="ARBA" id="ARBA00022617"/>
    </source>
</evidence>
<dbReference type="InterPro" id="IPR002401">
    <property type="entry name" value="Cyt_P450_E_grp-I"/>
</dbReference>
<keyword evidence="6" id="KW-0408">Iron</keyword>
<dbReference type="Proteomes" id="UP001642540">
    <property type="component" value="Unassembled WGS sequence"/>
</dbReference>
<dbReference type="PANTHER" id="PTHR24291:SF201">
    <property type="entry name" value="CYTOCHROME P450, FAMILY 4, SUBFAMILY B, POLYPEPTIDE 7"/>
    <property type="match status" value="1"/>
</dbReference>
<evidence type="ECO:0000313" key="10">
    <source>
        <dbReference type="Proteomes" id="UP001642540"/>
    </source>
</evidence>
<evidence type="ECO:0000256" key="2">
    <source>
        <dbReference type="ARBA" id="ARBA00010617"/>
    </source>
</evidence>
<keyword evidence="8" id="KW-0472">Membrane</keyword>
<name>A0ABP1RYJ2_9HEXA</name>
<accession>A0ABP1RYJ2</accession>
<proteinExistence type="inferred from homology"/>
<evidence type="ECO:0000256" key="1">
    <source>
        <dbReference type="ARBA" id="ARBA00001971"/>
    </source>
</evidence>
<comment type="caution">
    <text evidence="9">The sequence shown here is derived from an EMBL/GenBank/DDBJ whole genome shotgun (WGS) entry which is preliminary data.</text>
</comment>
<evidence type="ECO:0000313" key="9">
    <source>
        <dbReference type="EMBL" id="CAL8139146.1"/>
    </source>
</evidence>
<evidence type="ECO:0000256" key="8">
    <source>
        <dbReference type="SAM" id="Phobius"/>
    </source>
</evidence>
<evidence type="ECO:0000256" key="6">
    <source>
        <dbReference type="ARBA" id="ARBA00023004"/>
    </source>
</evidence>
<dbReference type="PRINTS" id="PR00463">
    <property type="entry name" value="EP450I"/>
</dbReference>
<dbReference type="PANTHER" id="PTHR24291">
    <property type="entry name" value="CYTOCHROME P450 FAMILY 4"/>
    <property type="match status" value="1"/>
</dbReference>
<feature type="transmembrane region" description="Helical" evidence="8">
    <location>
        <begin position="20"/>
        <end position="39"/>
    </location>
</feature>
<dbReference type="SUPFAM" id="SSF48264">
    <property type="entry name" value="Cytochrome P450"/>
    <property type="match status" value="1"/>
</dbReference>